<comment type="caution">
    <text evidence="7">The sequence shown here is derived from an EMBL/GenBank/DDBJ whole genome shotgun (WGS) entry which is preliminary data.</text>
</comment>
<accession>A0A1J5QD85</accession>
<evidence type="ECO:0000256" key="3">
    <source>
        <dbReference type="ARBA" id="ARBA00022692"/>
    </source>
</evidence>
<dbReference type="AlphaFoldDB" id="A0A1J5QD85"/>
<dbReference type="Pfam" id="PF04347">
    <property type="entry name" value="FliO"/>
    <property type="match status" value="1"/>
</dbReference>
<evidence type="ECO:0000256" key="6">
    <source>
        <dbReference type="SAM" id="Phobius"/>
    </source>
</evidence>
<evidence type="ECO:0000256" key="4">
    <source>
        <dbReference type="ARBA" id="ARBA00022989"/>
    </source>
</evidence>
<reference evidence="7" key="1">
    <citation type="submission" date="2016-10" db="EMBL/GenBank/DDBJ databases">
        <title>Sequence of Gallionella enrichment culture.</title>
        <authorList>
            <person name="Poehlein A."/>
            <person name="Muehling M."/>
            <person name="Daniel R."/>
        </authorList>
    </citation>
    <scope>NUCLEOTIDE SEQUENCE</scope>
</reference>
<evidence type="ECO:0000256" key="5">
    <source>
        <dbReference type="ARBA" id="ARBA00023136"/>
    </source>
</evidence>
<keyword evidence="5 6" id="KW-0472">Membrane</keyword>
<keyword evidence="4 6" id="KW-1133">Transmembrane helix</keyword>
<feature type="transmembrane region" description="Helical" evidence="6">
    <location>
        <begin position="6"/>
        <end position="25"/>
    </location>
</feature>
<dbReference type="InterPro" id="IPR022781">
    <property type="entry name" value="Flagellar_biosynth_FliO"/>
</dbReference>
<name>A0A1J5QD85_9ZZZZ</name>
<dbReference type="EMBL" id="MLJW01001512">
    <property type="protein sequence ID" value="OIQ77892.1"/>
    <property type="molecule type" value="Genomic_DNA"/>
</dbReference>
<keyword evidence="3 6" id="KW-0812">Transmembrane</keyword>
<proteinExistence type="predicted"/>
<dbReference type="GO" id="GO:0044781">
    <property type="term" value="P:bacterial-type flagellum organization"/>
    <property type="evidence" value="ECO:0007669"/>
    <property type="project" value="InterPro"/>
</dbReference>
<keyword evidence="7" id="KW-0282">Flagellum</keyword>
<gene>
    <name evidence="7" type="ORF">GALL_404100</name>
</gene>
<keyword evidence="7" id="KW-0966">Cell projection</keyword>
<keyword evidence="7" id="KW-0969">Cilium</keyword>
<keyword evidence="2" id="KW-1003">Cell membrane</keyword>
<comment type="subcellular location">
    <subcellularLocation>
        <location evidence="1">Cell membrane</location>
    </subcellularLocation>
</comment>
<organism evidence="7">
    <name type="scientific">mine drainage metagenome</name>
    <dbReference type="NCBI Taxonomy" id="410659"/>
    <lineage>
        <taxon>unclassified sequences</taxon>
        <taxon>metagenomes</taxon>
        <taxon>ecological metagenomes</taxon>
    </lineage>
</organism>
<protein>
    <submittedName>
        <fullName evidence="7">Flagellar biosynthesis protein, FliO</fullName>
    </submittedName>
</protein>
<evidence type="ECO:0000256" key="2">
    <source>
        <dbReference type="ARBA" id="ARBA00022475"/>
    </source>
</evidence>
<evidence type="ECO:0000256" key="1">
    <source>
        <dbReference type="ARBA" id="ARBA00004236"/>
    </source>
</evidence>
<dbReference type="GO" id="GO:0016020">
    <property type="term" value="C:membrane"/>
    <property type="evidence" value="ECO:0007669"/>
    <property type="project" value="InterPro"/>
</dbReference>
<sequence>MKTVSLAIQVVLSLGVVLGLMWLLARALRGKVLSRGAGVLELMASVPVTRGSSVAVVRVADQVLVLGVTETQVGVLTVVDPAQLTGVLRVPEGDGGATGGIGRSKLQWTRPSGGGLLAGSILSPDSWRQSIAAMRERTVRR</sequence>
<evidence type="ECO:0000313" key="7">
    <source>
        <dbReference type="EMBL" id="OIQ77892.1"/>
    </source>
</evidence>